<dbReference type="RefSeq" id="WP_018451441.1">
    <property type="nucleotide sequence ID" value="NZ_AP019827.1"/>
</dbReference>
<dbReference type="PANTHER" id="PTHR46566:SF5">
    <property type="entry name" value="1-PHOSPHOFRUCTOKINASE"/>
    <property type="match status" value="1"/>
</dbReference>
<dbReference type="OrthoDB" id="9801219at2"/>
<dbReference type="GO" id="GO:0005524">
    <property type="term" value="F:ATP binding"/>
    <property type="evidence" value="ECO:0007669"/>
    <property type="project" value="UniProtKB-KW"/>
</dbReference>
<sequence length="312" mass="34524">MILTVTMNPSVDISYPLEKFNLDTVNRVVEVSKTPGGKGLNVTRVLKQLNDEVVATGLIGGALGTDIQKKLSEIGIKNDFFEISGETRNCIAILHEGNQTEILEKGPTITKSESEDFLRHFEKLVKDEETKIIAISGSLPDGLEIDYYSKMIGICEKYKKPVVLDCSGKSLLEVLKNEHKPKVIKPNTEELAQLIGKDVSKDPNELKEILKEKLFEKIEWIIVSLGADGAFAKHNDKFYKVNVPSIKVVNPVGSGDSTVAGITSAIHENANDEDLLRKANVLGMLNAMENLTGFVNLKNYEELFIKIEIINL</sequence>
<gene>
    <name evidence="9" type="primary">lacC</name>
    <name evidence="9" type="ORF">JCM16776_0560</name>
</gene>
<dbReference type="EMBL" id="AP019827">
    <property type="protein sequence ID" value="BBM40340.1"/>
    <property type="molecule type" value="Genomic_DNA"/>
</dbReference>
<dbReference type="PANTHER" id="PTHR46566">
    <property type="entry name" value="1-PHOSPHOFRUCTOKINASE-RELATED"/>
    <property type="match status" value="1"/>
</dbReference>
<evidence type="ECO:0000256" key="3">
    <source>
        <dbReference type="ARBA" id="ARBA00022736"/>
    </source>
</evidence>
<comment type="similarity">
    <text evidence="1">Belongs to the carbohydrate kinase PfkB family.</text>
</comment>
<dbReference type="Gene3D" id="3.40.1190.20">
    <property type="match status" value="1"/>
</dbReference>
<accession>A0A510JLY2</accession>
<reference evidence="9 10" key="1">
    <citation type="submission" date="2019-07" db="EMBL/GenBank/DDBJ databases">
        <title>Complete Genome Sequence of Leptotrichia shahii Strain JCM 16776.</title>
        <authorList>
            <person name="Watanabe S."/>
            <person name="Cui L."/>
        </authorList>
    </citation>
    <scope>NUCLEOTIDE SEQUENCE [LARGE SCALE GENOMIC DNA]</scope>
    <source>
        <strain evidence="9 10">JCM16776</strain>
    </source>
</reference>
<protein>
    <submittedName>
        <fullName evidence="9">Tagatose-6-phosphate kinase</fullName>
    </submittedName>
</protein>
<dbReference type="GO" id="GO:0019512">
    <property type="term" value="P:lactose catabolic process via tagatose-6-phosphate"/>
    <property type="evidence" value="ECO:0007669"/>
    <property type="project" value="InterPro"/>
</dbReference>
<dbReference type="NCBIfam" id="TIGR01231">
    <property type="entry name" value="lacC"/>
    <property type="match status" value="1"/>
</dbReference>
<name>A0A510JLY2_9FUSO</name>
<dbReference type="STRING" id="1122172.GCA_000373045_01825"/>
<feature type="domain" description="Carbohydrate kinase PfkB" evidence="8">
    <location>
        <begin position="8"/>
        <end position="289"/>
    </location>
</feature>
<dbReference type="PIRSF" id="PIRSF000535">
    <property type="entry name" value="1PFK/6PFK/LacC"/>
    <property type="match status" value="1"/>
</dbReference>
<dbReference type="GO" id="GO:0005829">
    <property type="term" value="C:cytosol"/>
    <property type="evidence" value="ECO:0007669"/>
    <property type="project" value="TreeGrafter"/>
</dbReference>
<proteinExistence type="inferred from homology"/>
<evidence type="ECO:0000259" key="8">
    <source>
        <dbReference type="Pfam" id="PF00294"/>
    </source>
</evidence>
<evidence type="ECO:0000313" key="10">
    <source>
        <dbReference type="Proteomes" id="UP000322617"/>
    </source>
</evidence>
<dbReference type="FunFam" id="3.40.1190.20:FF:000001">
    <property type="entry name" value="Phosphofructokinase"/>
    <property type="match status" value="1"/>
</dbReference>
<dbReference type="SUPFAM" id="SSF53613">
    <property type="entry name" value="Ribokinase-like"/>
    <property type="match status" value="1"/>
</dbReference>
<dbReference type="NCBIfam" id="NF010033">
    <property type="entry name" value="PRK13508.1"/>
    <property type="match status" value="1"/>
</dbReference>
<dbReference type="Pfam" id="PF00294">
    <property type="entry name" value="PfkB"/>
    <property type="match status" value="1"/>
</dbReference>
<evidence type="ECO:0000256" key="2">
    <source>
        <dbReference type="ARBA" id="ARBA00022679"/>
    </source>
</evidence>
<keyword evidence="10" id="KW-1185">Reference proteome</keyword>
<dbReference type="GO" id="GO:0009024">
    <property type="term" value="F:tagatose-6-phosphate kinase activity"/>
    <property type="evidence" value="ECO:0007669"/>
    <property type="project" value="InterPro"/>
</dbReference>
<keyword evidence="2 7" id="KW-0808">Transferase</keyword>
<dbReference type="InterPro" id="IPR011611">
    <property type="entry name" value="PfkB_dom"/>
</dbReference>
<dbReference type="InterPro" id="IPR002173">
    <property type="entry name" value="Carboh/pur_kinase_PfkB_CS"/>
</dbReference>
<dbReference type="NCBIfam" id="TIGR03168">
    <property type="entry name" value="1-PFK"/>
    <property type="match status" value="1"/>
</dbReference>
<keyword evidence="5 9" id="KW-0418">Kinase</keyword>
<evidence type="ECO:0000256" key="4">
    <source>
        <dbReference type="ARBA" id="ARBA00022741"/>
    </source>
</evidence>
<dbReference type="InterPro" id="IPR029056">
    <property type="entry name" value="Ribokinase-like"/>
</dbReference>
<dbReference type="GO" id="GO:0044281">
    <property type="term" value="P:small molecule metabolic process"/>
    <property type="evidence" value="ECO:0007669"/>
    <property type="project" value="UniProtKB-ARBA"/>
</dbReference>
<keyword evidence="4" id="KW-0547">Nucleotide-binding</keyword>
<organism evidence="9 10">
    <name type="scientific">Leptotrichia shahii</name>
    <dbReference type="NCBI Taxonomy" id="157691"/>
    <lineage>
        <taxon>Bacteria</taxon>
        <taxon>Fusobacteriati</taxon>
        <taxon>Fusobacteriota</taxon>
        <taxon>Fusobacteriia</taxon>
        <taxon>Fusobacteriales</taxon>
        <taxon>Leptotrichiaceae</taxon>
        <taxon>Leptotrichia</taxon>
    </lineage>
</organism>
<dbReference type="PROSITE" id="PS00584">
    <property type="entry name" value="PFKB_KINASES_2"/>
    <property type="match status" value="1"/>
</dbReference>
<keyword evidence="3" id="KW-0423">Lactose metabolism</keyword>
<dbReference type="GO" id="GO:0008443">
    <property type="term" value="F:phosphofructokinase activity"/>
    <property type="evidence" value="ECO:0007669"/>
    <property type="project" value="UniProtKB-ARBA"/>
</dbReference>
<dbReference type="CDD" id="cd01164">
    <property type="entry name" value="FruK_PfkB_like"/>
    <property type="match status" value="1"/>
</dbReference>
<evidence type="ECO:0000256" key="1">
    <source>
        <dbReference type="ARBA" id="ARBA00010688"/>
    </source>
</evidence>
<evidence type="ECO:0000256" key="7">
    <source>
        <dbReference type="PIRNR" id="PIRNR000535"/>
    </source>
</evidence>
<dbReference type="AlphaFoldDB" id="A0A510JLY2"/>
<evidence type="ECO:0000256" key="6">
    <source>
        <dbReference type="ARBA" id="ARBA00022840"/>
    </source>
</evidence>
<dbReference type="KEGG" id="lsz:JCM16776_0560"/>
<evidence type="ECO:0000313" key="9">
    <source>
        <dbReference type="EMBL" id="BBM40340.1"/>
    </source>
</evidence>
<dbReference type="Proteomes" id="UP000322617">
    <property type="component" value="Chromosome"/>
</dbReference>
<evidence type="ECO:0000256" key="5">
    <source>
        <dbReference type="ARBA" id="ARBA00022777"/>
    </source>
</evidence>
<keyword evidence="6" id="KW-0067">ATP-binding</keyword>
<dbReference type="InterPro" id="IPR005926">
    <property type="entry name" value="LacC"/>
</dbReference>
<dbReference type="InterPro" id="IPR017583">
    <property type="entry name" value="Tagatose/fructose_Pkinase"/>
</dbReference>